<organism evidence="1 2">
    <name type="scientific">Dictyobacter aurantiacus</name>
    <dbReference type="NCBI Taxonomy" id="1936993"/>
    <lineage>
        <taxon>Bacteria</taxon>
        <taxon>Bacillati</taxon>
        <taxon>Chloroflexota</taxon>
        <taxon>Ktedonobacteria</taxon>
        <taxon>Ktedonobacterales</taxon>
        <taxon>Dictyobacteraceae</taxon>
        <taxon>Dictyobacter</taxon>
    </lineage>
</organism>
<dbReference type="SUPFAM" id="SSF48371">
    <property type="entry name" value="ARM repeat"/>
    <property type="match status" value="1"/>
</dbReference>
<dbReference type="EMBL" id="BIFQ01000001">
    <property type="protein sequence ID" value="GCE06337.1"/>
    <property type="molecule type" value="Genomic_DNA"/>
</dbReference>
<evidence type="ECO:0000313" key="2">
    <source>
        <dbReference type="Proteomes" id="UP000287224"/>
    </source>
</evidence>
<sequence>MTKYQAIEQAKMHPEAQSRGFMLLKLSNGINGSFDWRFLDEKVPKGAKVIIKYRTFRTQLGELMWSGEHTSHNKEETEWHQVVHDLEEYKHFLNVEALQEFDWMALRTPYGNNSSQFPYILCALTFSDPIVRREAIAMLGTIEYNDCISTATYPTVRFLLELVRNSAISDRAAILEVLLAVARADCYNSKPLEVIADEQFLSLEQYEAYQAYFAIRDAIPFFLALLAHSDIDIRRFSSGILGCYPERLREIWPSLEQAFKVEPNELIQVIHLFNLCNLASADFSIGISWLETTRLTHQSELVRCYATIRLAYFCRHLTPPDAIAALTEWLTTNPSVLAQNYRSVPDDDYFGNLYSDVEDALHVCEVKTSEEAD</sequence>
<dbReference type="InterPro" id="IPR011989">
    <property type="entry name" value="ARM-like"/>
</dbReference>
<accession>A0A401ZHJ2</accession>
<dbReference type="Proteomes" id="UP000287224">
    <property type="component" value="Unassembled WGS sequence"/>
</dbReference>
<comment type="caution">
    <text evidence="1">The sequence shown here is derived from an EMBL/GenBank/DDBJ whole genome shotgun (WGS) entry which is preliminary data.</text>
</comment>
<keyword evidence="2" id="KW-1185">Reference proteome</keyword>
<dbReference type="OrthoDB" id="292843at2"/>
<dbReference type="InterPro" id="IPR016024">
    <property type="entry name" value="ARM-type_fold"/>
</dbReference>
<name>A0A401ZHJ2_9CHLR</name>
<evidence type="ECO:0008006" key="3">
    <source>
        <dbReference type="Google" id="ProtNLM"/>
    </source>
</evidence>
<proteinExistence type="predicted"/>
<dbReference type="Gene3D" id="1.25.10.10">
    <property type="entry name" value="Leucine-rich Repeat Variant"/>
    <property type="match status" value="1"/>
</dbReference>
<reference evidence="2" key="1">
    <citation type="submission" date="2018-12" db="EMBL/GenBank/DDBJ databases">
        <title>Tengunoibacter tsumagoiensis gen. nov., sp. nov., Dictyobacter kobayashii sp. nov., D. alpinus sp. nov., and D. joshuensis sp. nov. and description of Dictyobacteraceae fam. nov. within the order Ktedonobacterales isolated from Tengu-no-mugimeshi.</title>
        <authorList>
            <person name="Wang C.M."/>
            <person name="Zheng Y."/>
            <person name="Sakai Y."/>
            <person name="Toyoda A."/>
            <person name="Minakuchi Y."/>
            <person name="Abe K."/>
            <person name="Yokota A."/>
            <person name="Yabe S."/>
        </authorList>
    </citation>
    <scope>NUCLEOTIDE SEQUENCE [LARGE SCALE GENOMIC DNA]</scope>
    <source>
        <strain evidence="2">S-27</strain>
    </source>
</reference>
<protein>
    <recommendedName>
        <fullName evidence="3">HEAT repeat domain-containing protein</fullName>
    </recommendedName>
</protein>
<dbReference type="AlphaFoldDB" id="A0A401ZHJ2"/>
<gene>
    <name evidence="1" type="ORF">KDAU_36660</name>
</gene>
<dbReference type="RefSeq" id="WP_126597293.1">
    <property type="nucleotide sequence ID" value="NZ_BIFQ01000001.1"/>
</dbReference>
<evidence type="ECO:0000313" key="1">
    <source>
        <dbReference type="EMBL" id="GCE06337.1"/>
    </source>
</evidence>